<feature type="region of interest" description="Disordered" evidence="1">
    <location>
        <begin position="99"/>
        <end position="178"/>
    </location>
</feature>
<proteinExistence type="predicted"/>
<name>A0AAE0G6L8_9CHLO</name>
<comment type="caution">
    <text evidence="2">The sequence shown here is derived from an EMBL/GenBank/DDBJ whole genome shotgun (WGS) entry which is preliminary data.</text>
</comment>
<feature type="compositionally biased region" description="Basic and acidic residues" evidence="1">
    <location>
        <begin position="143"/>
        <end position="157"/>
    </location>
</feature>
<feature type="region of interest" description="Disordered" evidence="1">
    <location>
        <begin position="1"/>
        <end position="71"/>
    </location>
</feature>
<dbReference type="Proteomes" id="UP001190700">
    <property type="component" value="Unassembled WGS sequence"/>
</dbReference>
<feature type="compositionally biased region" description="Polar residues" evidence="1">
    <location>
        <begin position="1"/>
        <end position="13"/>
    </location>
</feature>
<gene>
    <name evidence="2" type="ORF">CYMTET_19428</name>
</gene>
<sequence>MTNMPTSTGSACTNKKPRKKRSKRSRDAIPVETNTKESSEGEDPDGQHLSDAEVQEQEDHAEDDGELDSWQMVRRDNSMNCLDTMIGGEVLLTRATEGWETVSSGKKSKSTREAKYTGANSARQEAPSKTQTQKKNEKRRQKRELVNELQRTSDTRPRPVLNVHKLPGESNIPGSYGS</sequence>
<reference evidence="2 3" key="1">
    <citation type="journal article" date="2015" name="Genome Biol. Evol.">
        <title>Comparative Genomics of a Bacterivorous Green Alga Reveals Evolutionary Causalities and Consequences of Phago-Mixotrophic Mode of Nutrition.</title>
        <authorList>
            <person name="Burns J.A."/>
            <person name="Paasch A."/>
            <person name="Narechania A."/>
            <person name="Kim E."/>
        </authorList>
    </citation>
    <scope>NUCLEOTIDE SEQUENCE [LARGE SCALE GENOMIC DNA]</scope>
    <source>
        <strain evidence="2 3">PLY_AMNH</strain>
    </source>
</reference>
<evidence type="ECO:0000313" key="2">
    <source>
        <dbReference type="EMBL" id="KAK3272265.1"/>
    </source>
</evidence>
<dbReference type="EMBL" id="LGRX02009068">
    <property type="protein sequence ID" value="KAK3272265.1"/>
    <property type="molecule type" value="Genomic_DNA"/>
</dbReference>
<protein>
    <submittedName>
        <fullName evidence="2">Uncharacterized protein</fullName>
    </submittedName>
</protein>
<feature type="compositionally biased region" description="Basic residues" evidence="1">
    <location>
        <begin position="15"/>
        <end position="24"/>
    </location>
</feature>
<evidence type="ECO:0000313" key="3">
    <source>
        <dbReference type="Proteomes" id="UP001190700"/>
    </source>
</evidence>
<organism evidence="2 3">
    <name type="scientific">Cymbomonas tetramitiformis</name>
    <dbReference type="NCBI Taxonomy" id="36881"/>
    <lineage>
        <taxon>Eukaryota</taxon>
        <taxon>Viridiplantae</taxon>
        <taxon>Chlorophyta</taxon>
        <taxon>Pyramimonadophyceae</taxon>
        <taxon>Pyramimonadales</taxon>
        <taxon>Pyramimonadaceae</taxon>
        <taxon>Cymbomonas</taxon>
    </lineage>
</organism>
<dbReference type="AlphaFoldDB" id="A0AAE0G6L8"/>
<keyword evidence="3" id="KW-1185">Reference proteome</keyword>
<accession>A0AAE0G6L8</accession>
<evidence type="ECO:0000256" key="1">
    <source>
        <dbReference type="SAM" id="MobiDB-lite"/>
    </source>
</evidence>
<feature type="compositionally biased region" description="Basic and acidic residues" evidence="1">
    <location>
        <begin position="25"/>
        <end position="51"/>
    </location>
</feature>
<feature type="compositionally biased region" description="Acidic residues" evidence="1">
    <location>
        <begin position="53"/>
        <end position="67"/>
    </location>
</feature>